<accession>A0A858Q5I7</accession>
<evidence type="ECO:0000313" key="9">
    <source>
        <dbReference type="EMBL" id="QJD29091.1"/>
    </source>
</evidence>
<dbReference type="RefSeq" id="WP_169602262.1">
    <property type="nucleotide sequence ID" value="NZ_CP046565.1"/>
</dbReference>
<dbReference type="Gene3D" id="3.40.50.1360">
    <property type="match status" value="1"/>
</dbReference>
<organism evidence="9 10">
    <name type="scientific">Methylococcus geothermalis</name>
    <dbReference type="NCBI Taxonomy" id="2681310"/>
    <lineage>
        <taxon>Bacteria</taxon>
        <taxon>Pseudomonadati</taxon>
        <taxon>Pseudomonadota</taxon>
        <taxon>Gammaproteobacteria</taxon>
        <taxon>Methylococcales</taxon>
        <taxon>Methylococcaceae</taxon>
        <taxon>Methylococcus</taxon>
    </lineage>
</organism>
<dbReference type="PANTHER" id="PTHR11054">
    <property type="entry name" value="6-PHOSPHOGLUCONOLACTONASE"/>
    <property type="match status" value="1"/>
</dbReference>
<evidence type="ECO:0000256" key="4">
    <source>
        <dbReference type="ARBA" id="ARBA00010662"/>
    </source>
</evidence>
<dbReference type="InterPro" id="IPR039104">
    <property type="entry name" value="6PGL"/>
</dbReference>
<evidence type="ECO:0000256" key="5">
    <source>
        <dbReference type="ARBA" id="ARBA00013198"/>
    </source>
</evidence>
<sequence length="235" mass="25621">MYPRQQKRWHVYPTAEDFEIRVVRGILRMAREAIAVRGAFCIVLAGGKTPAPIYRRLAAARMEAEWSKWHVYWGDELCLPADDPARNSVIARRAWLDDSPIPAAQIHPIPAEFGPQGGAERYAEVVAGVDEFDLTLLGLGEDGHTASLFPGRDWGADPDSAEVLAVTDAPGACAERVSLSANRLSRSREVVFLATGFGKFSAVQRWRCGEPLPAAAITPACGVDICLTLDAFDFA</sequence>
<dbReference type="Proteomes" id="UP000503004">
    <property type="component" value="Chromosome"/>
</dbReference>
<dbReference type="GO" id="GO:0006098">
    <property type="term" value="P:pentose-phosphate shunt"/>
    <property type="evidence" value="ECO:0007669"/>
    <property type="project" value="UniProtKB-UniPathway"/>
</dbReference>
<dbReference type="SUPFAM" id="SSF100950">
    <property type="entry name" value="NagB/RpiA/CoA transferase-like"/>
    <property type="match status" value="1"/>
</dbReference>
<dbReference type="EMBL" id="CP046565">
    <property type="protein sequence ID" value="QJD29091.1"/>
    <property type="molecule type" value="Genomic_DNA"/>
</dbReference>
<dbReference type="GO" id="GO:0005975">
    <property type="term" value="P:carbohydrate metabolic process"/>
    <property type="evidence" value="ECO:0007669"/>
    <property type="project" value="UniProtKB-UniRule"/>
</dbReference>
<evidence type="ECO:0000256" key="2">
    <source>
        <dbReference type="ARBA" id="ARBA00002681"/>
    </source>
</evidence>
<reference evidence="10" key="1">
    <citation type="submission" date="2019-12" db="EMBL/GenBank/DDBJ databases">
        <authorList>
            <person name="Awala S.I."/>
            <person name="Rhee S.K."/>
        </authorList>
    </citation>
    <scope>NUCLEOTIDE SEQUENCE [LARGE SCALE GENOMIC DNA]</scope>
    <source>
        <strain evidence="10">IM1</strain>
    </source>
</reference>
<dbReference type="PANTHER" id="PTHR11054:SF0">
    <property type="entry name" value="6-PHOSPHOGLUCONOLACTONASE"/>
    <property type="match status" value="1"/>
</dbReference>
<dbReference type="NCBIfam" id="TIGR01198">
    <property type="entry name" value="pgl"/>
    <property type="match status" value="1"/>
</dbReference>
<gene>
    <name evidence="7 9" type="primary">pgl</name>
    <name evidence="9" type="ORF">GNH96_03310</name>
</gene>
<dbReference type="InterPro" id="IPR005900">
    <property type="entry name" value="6-phosphogluconolactonase_DevB"/>
</dbReference>
<comment type="function">
    <text evidence="2 7">Hydrolysis of 6-phosphogluconolactone to 6-phosphogluconate.</text>
</comment>
<protein>
    <recommendedName>
        <fullName evidence="6 7">6-phosphogluconolactonase</fullName>
        <shortName evidence="7">6PGL</shortName>
        <ecNumber evidence="5 7">3.1.1.31</ecNumber>
    </recommendedName>
</protein>
<dbReference type="CDD" id="cd01400">
    <property type="entry name" value="6PGL"/>
    <property type="match status" value="1"/>
</dbReference>
<evidence type="ECO:0000259" key="8">
    <source>
        <dbReference type="Pfam" id="PF01182"/>
    </source>
</evidence>
<comment type="similarity">
    <text evidence="4 7">Belongs to the glucosamine/galactosamine-6-phosphate isomerase family. 6-phosphogluconolactonase subfamily.</text>
</comment>
<feature type="domain" description="Glucosamine/galactosamine-6-phosphate isomerase" evidence="8">
    <location>
        <begin position="14"/>
        <end position="221"/>
    </location>
</feature>
<dbReference type="GO" id="GO:0017057">
    <property type="term" value="F:6-phosphogluconolactonase activity"/>
    <property type="evidence" value="ECO:0007669"/>
    <property type="project" value="UniProtKB-UniRule"/>
</dbReference>
<evidence type="ECO:0000256" key="1">
    <source>
        <dbReference type="ARBA" id="ARBA00000832"/>
    </source>
</evidence>
<evidence type="ECO:0000256" key="6">
    <source>
        <dbReference type="ARBA" id="ARBA00020337"/>
    </source>
</evidence>
<comment type="catalytic activity">
    <reaction evidence="1 7">
        <text>6-phospho-D-glucono-1,5-lactone + H2O = 6-phospho-D-gluconate + H(+)</text>
        <dbReference type="Rhea" id="RHEA:12556"/>
        <dbReference type="ChEBI" id="CHEBI:15377"/>
        <dbReference type="ChEBI" id="CHEBI:15378"/>
        <dbReference type="ChEBI" id="CHEBI:57955"/>
        <dbReference type="ChEBI" id="CHEBI:58759"/>
        <dbReference type="EC" id="3.1.1.31"/>
    </reaction>
</comment>
<dbReference type="InterPro" id="IPR037171">
    <property type="entry name" value="NagB/RpiA_transferase-like"/>
</dbReference>
<dbReference type="KEGG" id="metu:GNH96_03310"/>
<proteinExistence type="inferred from homology"/>
<keyword evidence="10" id="KW-1185">Reference proteome</keyword>
<name>A0A858Q5I7_9GAMM</name>
<evidence type="ECO:0000256" key="3">
    <source>
        <dbReference type="ARBA" id="ARBA00004961"/>
    </source>
</evidence>
<dbReference type="EC" id="3.1.1.31" evidence="5 7"/>
<evidence type="ECO:0000256" key="7">
    <source>
        <dbReference type="RuleBase" id="RU365095"/>
    </source>
</evidence>
<keyword evidence="7 9" id="KW-0378">Hydrolase</keyword>
<dbReference type="Pfam" id="PF01182">
    <property type="entry name" value="Glucosamine_iso"/>
    <property type="match status" value="1"/>
</dbReference>
<evidence type="ECO:0000313" key="10">
    <source>
        <dbReference type="Proteomes" id="UP000503004"/>
    </source>
</evidence>
<dbReference type="UniPathway" id="UPA00115">
    <property type="reaction ID" value="UER00409"/>
</dbReference>
<dbReference type="AlphaFoldDB" id="A0A858Q5I7"/>
<comment type="pathway">
    <text evidence="3 7">Carbohydrate degradation; pentose phosphate pathway; D-ribulose 5-phosphate from D-glucose 6-phosphate (oxidative stage): step 2/3.</text>
</comment>
<dbReference type="InterPro" id="IPR006148">
    <property type="entry name" value="Glc/Gal-6P_isomerase"/>
</dbReference>